<dbReference type="EMBL" id="UZAJ01043410">
    <property type="protein sequence ID" value="VDP25508.1"/>
    <property type="molecule type" value="Genomic_DNA"/>
</dbReference>
<dbReference type="WBParaSite" id="OFLC_0001598401-mRNA-1">
    <property type="protein sequence ID" value="OFLC_0001598401-mRNA-1"/>
    <property type="gene ID" value="OFLC_0001598401"/>
</dbReference>
<evidence type="ECO:0000256" key="1">
    <source>
        <dbReference type="SAM" id="Phobius"/>
    </source>
</evidence>
<evidence type="ECO:0000313" key="4">
    <source>
        <dbReference type="WBParaSite" id="OFLC_0001598401-mRNA-1"/>
    </source>
</evidence>
<organism evidence="4">
    <name type="scientific">Onchocerca flexuosa</name>
    <dbReference type="NCBI Taxonomy" id="387005"/>
    <lineage>
        <taxon>Eukaryota</taxon>
        <taxon>Metazoa</taxon>
        <taxon>Ecdysozoa</taxon>
        <taxon>Nematoda</taxon>
        <taxon>Chromadorea</taxon>
        <taxon>Rhabditida</taxon>
        <taxon>Spirurina</taxon>
        <taxon>Spiruromorpha</taxon>
        <taxon>Filarioidea</taxon>
        <taxon>Onchocercidae</taxon>
        <taxon>Onchocerca</taxon>
    </lineage>
</organism>
<keyword evidence="1" id="KW-1133">Transmembrane helix</keyword>
<evidence type="ECO:0000313" key="2">
    <source>
        <dbReference type="EMBL" id="VDP25508.1"/>
    </source>
</evidence>
<keyword evidence="3" id="KW-1185">Reference proteome</keyword>
<feature type="transmembrane region" description="Helical" evidence="1">
    <location>
        <begin position="12"/>
        <end position="31"/>
    </location>
</feature>
<sequence length="66" mass="7011">MAAVGEKVMKRLIQLGATMAIGAGVVSKALYNGFFSWLVFSSLLFLSEQLNNVELSSSSLIGTINS</sequence>
<reference evidence="2 3" key="2">
    <citation type="submission" date="2018-11" db="EMBL/GenBank/DDBJ databases">
        <authorList>
            <consortium name="Pathogen Informatics"/>
        </authorList>
    </citation>
    <scope>NUCLEOTIDE SEQUENCE [LARGE SCALE GENOMIC DNA]</scope>
</reference>
<keyword evidence="1" id="KW-0812">Transmembrane</keyword>
<proteinExistence type="predicted"/>
<name>A0A183I8A9_9BILA</name>
<accession>A0A183I8A9</accession>
<dbReference type="Proteomes" id="UP000267606">
    <property type="component" value="Unassembled WGS sequence"/>
</dbReference>
<dbReference type="AlphaFoldDB" id="A0A183I8A9"/>
<evidence type="ECO:0000313" key="3">
    <source>
        <dbReference type="Proteomes" id="UP000267606"/>
    </source>
</evidence>
<keyword evidence="1" id="KW-0472">Membrane</keyword>
<reference evidence="4" key="1">
    <citation type="submission" date="2016-06" db="UniProtKB">
        <authorList>
            <consortium name="WormBaseParasite"/>
        </authorList>
    </citation>
    <scope>IDENTIFICATION</scope>
</reference>
<protein>
    <submittedName>
        <fullName evidence="4">Inner membrane protein</fullName>
    </submittedName>
</protein>
<gene>
    <name evidence="2" type="ORF">OFLC_LOCUS15971</name>
</gene>